<proteinExistence type="predicted"/>
<dbReference type="AlphaFoldDB" id="A0A1D6K2Z0"/>
<evidence type="ECO:0000313" key="2">
    <source>
        <dbReference type="EMBL" id="ONL98029.1"/>
    </source>
</evidence>
<gene>
    <name evidence="2" type="ORF">ZEAMMB73_Zm00001d029137</name>
</gene>
<dbReference type="InParanoid" id="A0A1D6K2Z0"/>
<dbReference type="STRING" id="4577.A0A1D6K2Z0"/>
<dbReference type="EMBL" id="CM007647">
    <property type="protein sequence ID" value="ONL98030.1"/>
    <property type="molecule type" value="Genomic_DNA"/>
</dbReference>
<keyword evidence="2" id="KW-0808">Transferase</keyword>
<name>A0A1D6K2Z0_MAIZE</name>
<accession>A0A1D6K2Z0</accession>
<evidence type="ECO:0000256" key="1">
    <source>
        <dbReference type="SAM" id="Phobius"/>
    </source>
</evidence>
<keyword evidence="2" id="KW-0418">Kinase</keyword>
<keyword evidence="1" id="KW-0472">Membrane</keyword>
<keyword evidence="1" id="KW-0812">Transmembrane</keyword>
<dbReference type="EMBL" id="CM007647">
    <property type="protein sequence ID" value="ONL98029.1"/>
    <property type="molecule type" value="Genomic_DNA"/>
</dbReference>
<sequence>MVLAQARRHPWPQFPRCCQLWLPRRRQLWLAGLRARWRWHITSKTYNLVLLDVDSHDRFLKSVCCKHDEVLLIIKVYFKRTGAEWRLERIRNTFKGIEGSHMWPFQMRILCLGLTVLILILGCRL</sequence>
<protein>
    <submittedName>
        <fullName evidence="2">Protein kinase family protein / WD-40 repeat family protein</fullName>
    </submittedName>
</protein>
<keyword evidence="1" id="KW-1133">Transmembrane helix</keyword>
<reference evidence="2" key="1">
    <citation type="submission" date="2015-12" db="EMBL/GenBank/DDBJ databases">
        <title>Update maize B73 reference genome by single molecule sequencing technologies.</title>
        <authorList>
            <consortium name="Maize Genome Sequencing Project"/>
            <person name="Ware D."/>
        </authorList>
    </citation>
    <scope>NUCLEOTIDE SEQUENCE [LARGE SCALE GENOMIC DNA]</scope>
    <source>
        <tissue evidence="2">Seedling</tissue>
    </source>
</reference>
<feature type="transmembrane region" description="Helical" evidence="1">
    <location>
        <begin position="105"/>
        <end position="123"/>
    </location>
</feature>
<organism evidence="2">
    <name type="scientific">Zea mays</name>
    <name type="common">Maize</name>
    <dbReference type="NCBI Taxonomy" id="4577"/>
    <lineage>
        <taxon>Eukaryota</taxon>
        <taxon>Viridiplantae</taxon>
        <taxon>Streptophyta</taxon>
        <taxon>Embryophyta</taxon>
        <taxon>Tracheophyta</taxon>
        <taxon>Spermatophyta</taxon>
        <taxon>Magnoliopsida</taxon>
        <taxon>Liliopsida</taxon>
        <taxon>Poales</taxon>
        <taxon>Poaceae</taxon>
        <taxon>PACMAD clade</taxon>
        <taxon>Panicoideae</taxon>
        <taxon>Andropogonodae</taxon>
        <taxon>Andropogoneae</taxon>
        <taxon>Tripsacinae</taxon>
        <taxon>Zea</taxon>
    </lineage>
</organism>
<dbReference type="GO" id="GO:0016301">
    <property type="term" value="F:kinase activity"/>
    <property type="evidence" value="ECO:0007669"/>
    <property type="project" value="UniProtKB-KW"/>
</dbReference>